<dbReference type="InParanoid" id="A0A1H9P1R1"/>
<gene>
    <name evidence="1" type="ORF">SAMN05444359_14136</name>
</gene>
<accession>A0A1H9P1R1</accession>
<reference evidence="2" key="1">
    <citation type="submission" date="2016-10" db="EMBL/GenBank/DDBJ databases">
        <authorList>
            <person name="Varghese N."/>
            <person name="Submissions S."/>
        </authorList>
    </citation>
    <scope>NUCLEOTIDE SEQUENCE [LARGE SCALE GENOMIC DNA]</scope>
    <source>
        <strain evidence="2">DSM 24740</strain>
    </source>
</reference>
<evidence type="ECO:0000313" key="1">
    <source>
        <dbReference type="EMBL" id="SER42007.1"/>
    </source>
</evidence>
<dbReference type="Proteomes" id="UP000199021">
    <property type="component" value="Unassembled WGS sequence"/>
</dbReference>
<name>A0A1H9P1R1_9BACT</name>
<protein>
    <submittedName>
        <fullName evidence="1">Uncharacterized protein</fullName>
    </submittedName>
</protein>
<dbReference type="EMBL" id="FOFB01000041">
    <property type="protein sequence ID" value="SER42007.1"/>
    <property type="molecule type" value="Genomic_DNA"/>
</dbReference>
<keyword evidence="2" id="KW-1185">Reference proteome</keyword>
<evidence type="ECO:0000313" key="2">
    <source>
        <dbReference type="Proteomes" id="UP000199021"/>
    </source>
</evidence>
<proteinExistence type="predicted"/>
<sequence>MTFRYKNEPRFLTYPATAQGKRIKSKTVIQ</sequence>
<dbReference type="AlphaFoldDB" id="A0A1H9P1R1"/>
<organism evidence="1 2">
    <name type="scientific">Neolewinella agarilytica</name>
    <dbReference type="NCBI Taxonomy" id="478744"/>
    <lineage>
        <taxon>Bacteria</taxon>
        <taxon>Pseudomonadati</taxon>
        <taxon>Bacteroidota</taxon>
        <taxon>Saprospiria</taxon>
        <taxon>Saprospirales</taxon>
        <taxon>Lewinellaceae</taxon>
        <taxon>Neolewinella</taxon>
    </lineage>
</organism>